<evidence type="ECO:0000256" key="1">
    <source>
        <dbReference type="SAM" id="MobiDB-lite"/>
    </source>
</evidence>
<dbReference type="EMBL" id="CAKKNE010000004">
    <property type="protein sequence ID" value="CAH0374216.1"/>
    <property type="molecule type" value="Genomic_DNA"/>
</dbReference>
<organism evidence="2 3">
    <name type="scientific">Pelagomonas calceolata</name>
    <dbReference type="NCBI Taxonomy" id="35677"/>
    <lineage>
        <taxon>Eukaryota</taxon>
        <taxon>Sar</taxon>
        <taxon>Stramenopiles</taxon>
        <taxon>Ochrophyta</taxon>
        <taxon>Pelagophyceae</taxon>
        <taxon>Pelagomonadales</taxon>
        <taxon>Pelagomonadaceae</taxon>
        <taxon>Pelagomonas</taxon>
    </lineage>
</organism>
<evidence type="ECO:0000313" key="2">
    <source>
        <dbReference type="EMBL" id="CAH0374216.1"/>
    </source>
</evidence>
<comment type="caution">
    <text evidence="2">The sequence shown here is derived from an EMBL/GenBank/DDBJ whole genome shotgun (WGS) entry which is preliminary data.</text>
</comment>
<protein>
    <submittedName>
        <fullName evidence="2">Uncharacterized protein</fullName>
    </submittedName>
</protein>
<accession>A0A8J2X4G5</accession>
<keyword evidence="3" id="KW-1185">Reference proteome</keyword>
<feature type="region of interest" description="Disordered" evidence="1">
    <location>
        <begin position="72"/>
        <end position="92"/>
    </location>
</feature>
<dbReference type="AlphaFoldDB" id="A0A8J2X4G5"/>
<feature type="compositionally biased region" description="Basic and acidic residues" evidence="1">
    <location>
        <begin position="78"/>
        <end position="87"/>
    </location>
</feature>
<gene>
    <name evidence="2" type="ORF">PECAL_4P14870</name>
</gene>
<proteinExistence type="predicted"/>
<evidence type="ECO:0000313" key="3">
    <source>
        <dbReference type="Proteomes" id="UP000789595"/>
    </source>
</evidence>
<sequence>KQASRLPHATKTAPGCRTALARMRFIPPLVVAALVAAAQPVDEAKLASARAAHADTQTLNDAIDALETRQRARAHERRRLEQRKNEGAAHAAAISNKTEALWAELTKTKDLGDGRGPCDLASAGPDALTWARDALKDAAAASKRLQGDRKAYLEAAQADLELLNRTVYPSLRAERDAIDLNLNDARARQKVLREDHAKSKTAWLRDQAKSFPLSLARSGAANWTAFRGAFNACAPILYGCRCHDDYDLFLYPCPVFFCAFVLPRVLRPAPRRTWTASCRAASRSTSRGNAYGCARGLGRWPRPRSSLREPAVAAATLTPSTRIARRCRAAHMEEPSWLWRLGPADARARFAAWEADARNRSKALAISLANAYFDVKLWWIDQVDEHCDWRAPGHENCKRAAFAIRNFLELWPCLWKTSLFVWVVKRAWRARAWRWRDAFCVLVLLALALGPGPWGDRKGMRRIGVGVYV</sequence>
<dbReference type="OrthoDB" id="10676908at2759"/>
<reference evidence="2" key="1">
    <citation type="submission" date="2021-11" db="EMBL/GenBank/DDBJ databases">
        <authorList>
            <consortium name="Genoscope - CEA"/>
            <person name="William W."/>
        </authorList>
    </citation>
    <scope>NUCLEOTIDE SEQUENCE</scope>
</reference>
<name>A0A8J2X4G5_9STRA</name>
<dbReference type="Proteomes" id="UP000789595">
    <property type="component" value="Unassembled WGS sequence"/>
</dbReference>
<feature type="non-terminal residue" evidence="2">
    <location>
        <position position="1"/>
    </location>
</feature>